<keyword evidence="1" id="KW-0677">Repeat</keyword>
<dbReference type="PANTHER" id="PTHR24111">
    <property type="entry name" value="LEUCINE-RICH REPEAT-CONTAINING PROTEIN 34"/>
    <property type="match status" value="1"/>
</dbReference>
<evidence type="ECO:0000313" key="4">
    <source>
        <dbReference type="Proteomes" id="UP000266841"/>
    </source>
</evidence>
<dbReference type="AlphaFoldDB" id="K0RE40"/>
<accession>K0RE40</accession>
<reference evidence="3 4" key="1">
    <citation type="journal article" date="2012" name="Genome Biol.">
        <title>Genome and low-iron response of an oceanic diatom adapted to chronic iron limitation.</title>
        <authorList>
            <person name="Lommer M."/>
            <person name="Specht M."/>
            <person name="Roy A.S."/>
            <person name="Kraemer L."/>
            <person name="Andreson R."/>
            <person name="Gutowska M.A."/>
            <person name="Wolf J."/>
            <person name="Bergner S.V."/>
            <person name="Schilhabel M.B."/>
            <person name="Klostermeier U.C."/>
            <person name="Beiko R.G."/>
            <person name="Rosenstiel P."/>
            <person name="Hippler M."/>
            <person name="Laroche J."/>
        </authorList>
    </citation>
    <scope>NUCLEOTIDE SEQUENCE [LARGE SCALE GENOMIC DNA]</scope>
    <source>
        <strain evidence="3 4">CCMP1005</strain>
    </source>
</reference>
<dbReference type="SUPFAM" id="SSF52047">
    <property type="entry name" value="RNI-like"/>
    <property type="match status" value="1"/>
</dbReference>
<dbReference type="OrthoDB" id="188902at2759"/>
<organism evidence="3 4">
    <name type="scientific">Thalassiosira oceanica</name>
    <name type="common">Marine diatom</name>
    <dbReference type="NCBI Taxonomy" id="159749"/>
    <lineage>
        <taxon>Eukaryota</taxon>
        <taxon>Sar</taxon>
        <taxon>Stramenopiles</taxon>
        <taxon>Ochrophyta</taxon>
        <taxon>Bacillariophyta</taxon>
        <taxon>Coscinodiscophyceae</taxon>
        <taxon>Thalassiosirophycidae</taxon>
        <taxon>Thalassiosirales</taxon>
        <taxon>Thalassiosiraceae</taxon>
        <taxon>Thalassiosira</taxon>
    </lineage>
</organism>
<gene>
    <name evidence="3" type="ORF">THAOC_33967</name>
</gene>
<evidence type="ECO:0000313" key="3">
    <source>
        <dbReference type="EMBL" id="EJK47321.1"/>
    </source>
</evidence>
<feature type="region of interest" description="Disordered" evidence="2">
    <location>
        <begin position="311"/>
        <end position="371"/>
    </location>
</feature>
<name>K0RE40_THAOC</name>
<proteinExistence type="predicted"/>
<sequence>TIELPKVVLDILRPAFEQSRIKGVYFENSRHAGHMADFVKKVLQSNRFVDEVGFGIIEFTREDVKTVCTAIKSRNAGDHSINILTLANCSEGRIDTHTLKLILGTVTTAGAMTMTVLALLCNGMSSQEAAVIAKFLSSNPSLTHLYLDKNRFDDADAAVLANSLSNNTSLREISVENNVMKEDGRLAFLRAIFDVSSLSSCAASNHNCRVYGFERDISVLNKDESTSVNKWSKIFVTLALSSEDSFINTALLRGVPAPTYPDDTGQPQRPRGRTSLVGEAPYPGSHGESYETLSGSNSFMHRCFHRLDVMGSASRGRSPDHASSSSLSSPQDGASTKARRGNAGWRDHDDGVGATSPSSTARFGRHPLLPM</sequence>
<comment type="caution">
    <text evidence="3">The sequence shown here is derived from an EMBL/GenBank/DDBJ whole genome shotgun (WGS) entry which is preliminary data.</text>
</comment>
<dbReference type="Gene3D" id="3.80.10.10">
    <property type="entry name" value="Ribonuclease Inhibitor"/>
    <property type="match status" value="1"/>
</dbReference>
<protein>
    <submittedName>
        <fullName evidence="3">Uncharacterized protein</fullName>
    </submittedName>
</protein>
<dbReference type="Proteomes" id="UP000266841">
    <property type="component" value="Unassembled WGS sequence"/>
</dbReference>
<dbReference type="InterPro" id="IPR032675">
    <property type="entry name" value="LRR_dom_sf"/>
</dbReference>
<dbReference type="PANTHER" id="PTHR24111:SF0">
    <property type="entry name" value="LEUCINE-RICH REPEAT-CONTAINING PROTEIN"/>
    <property type="match status" value="1"/>
</dbReference>
<feature type="region of interest" description="Disordered" evidence="2">
    <location>
        <begin position="256"/>
        <end position="291"/>
    </location>
</feature>
<evidence type="ECO:0000256" key="2">
    <source>
        <dbReference type="SAM" id="MobiDB-lite"/>
    </source>
</evidence>
<evidence type="ECO:0000256" key="1">
    <source>
        <dbReference type="ARBA" id="ARBA00022737"/>
    </source>
</evidence>
<keyword evidence="4" id="KW-1185">Reference proteome</keyword>
<dbReference type="EMBL" id="AGNL01047096">
    <property type="protein sequence ID" value="EJK47321.1"/>
    <property type="molecule type" value="Genomic_DNA"/>
</dbReference>
<dbReference type="InterPro" id="IPR052201">
    <property type="entry name" value="LRR-containing_regulator"/>
</dbReference>
<feature type="non-terminal residue" evidence="3">
    <location>
        <position position="1"/>
    </location>
</feature>